<gene>
    <name evidence="5" type="ORF">EG328_000302</name>
</gene>
<dbReference type="CDD" id="cd12087">
    <property type="entry name" value="TM_EGFR-like"/>
    <property type="match status" value="1"/>
</dbReference>
<evidence type="ECO:0000256" key="1">
    <source>
        <dbReference type="SAM" id="MobiDB-lite"/>
    </source>
</evidence>
<dbReference type="AlphaFoldDB" id="A0A8H3Z271"/>
<evidence type="ECO:0000313" key="6">
    <source>
        <dbReference type="Proteomes" id="UP000447873"/>
    </source>
</evidence>
<name>A0A8H3Z271_VENIN</name>
<evidence type="ECO:0000256" key="3">
    <source>
        <dbReference type="SAM" id="SignalP"/>
    </source>
</evidence>
<organism evidence="5 6">
    <name type="scientific">Venturia inaequalis</name>
    <name type="common">Apple scab fungus</name>
    <dbReference type="NCBI Taxonomy" id="5025"/>
    <lineage>
        <taxon>Eukaryota</taxon>
        <taxon>Fungi</taxon>
        <taxon>Dikarya</taxon>
        <taxon>Ascomycota</taxon>
        <taxon>Pezizomycotina</taxon>
        <taxon>Dothideomycetes</taxon>
        <taxon>Pleosporomycetidae</taxon>
        <taxon>Venturiales</taxon>
        <taxon>Venturiaceae</taxon>
        <taxon>Venturia</taxon>
    </lineage>
</organism>
<feature type="domain" description="WSC" evidence="4">
    <location>
        <begin position="28"/>
        <end position="115"/>
    </location>
</feature>
<sequence length="384" mass="40227">MAILPVRKSWASLLRLLVVCAQVQWSYALSAQYCSTQNTGGGASPNSSIYQSNGLCHDTCLASYAFAIVQGQNCWCSNYAPAAQGSTSKCNTPCPGFPDELCGNSDQSLYGYISLNVAPSGTLGVASSSTAASASRSSPPPTSTLWTTTLAKTSETTPLPQESATSPVTLPSSSQVPSATSAPAAIASSTHQAASASQSPTHVTQVQVVTQSGQIITQTITTTPTVPASPNTSRKNGIAPGYVAAAVIAGLLGLVFIVAGIWLFMRRKENKDGEKGFQGGSSRDMQRNISVHSKAGLLANRNGVPAINTRNSGQPLMDDAATTVSPVSERRKSQPLIWDQRLNPNALMANDNGSKTSLNTIDDHRDYGRTLQVTNPDPTRTSFS</sequence>
<dbReference type="Proteomes" id="UP000447873">
    <property type="component" value="Unassembled WGS sequence"/>
</dbReference>
<keyword evidence="2" id="KW-1133">Transmembrane helix</keyword>
<feature type="transmembrane region" description="Helical" evidence="2">
    <location>
        <begin position="242"/>
        <end position="265"/>
    </location>
</feature>
<comment type="caution">
    <text evidence="5">The sequence shown here is derived from an EMBL/GenBank/DDBJ whole genome shotgun (WGS) entry which is preliminary data.</text>
</comment>
<feature type="compositionally biased region" description="Polar residues" evidence="1">
    <location>
        <begin position="160"/>
        <end position="176"/>
    </location>
</feature>
<protein>
    <recommendedName>
        <fullName evidence="4">WSC domain-containing protein</fullName>
    </recommendedName>
</protein>
<dbReference type="Pfam" id="PF01822">
    <property type="entry name" value="WSC"/>
    <property type="match status" value="1"/>
</dbReference>
<evidence type="ECO:0000259" key="4">
    <source>
        <dbReference type="PROSITE" id="PS51212"/>
    </source>
</evidence>
<feature type="signal peptide" evidence="3">
    <location>
        <begin position="1"/>
        <end position="28"/>
    </location>
</feature>
<proteinExistence type="predicted"/>
<keyword evidence="2" id="KW-0472">Membrane</keyword>
<dbReference type="InterPro" id="IPR002889">
    <property type="entry name" value="WSC_carb-bd"/>
</dbReference>
<feature type="region of interest" description="Disordered" evidence="1">
    <location>
        <begin position="153"/>
        <end position="200"/>
    </location>
</feature>
<accession>A0A8H3Z271</accession>
<evidence type="ECO:0000313" key="5">
    <source>
        <dbReference type="EMBL" id="KAE9980483.1"/>
    </source>
</evidence>
<feature type="compositionally biased region" description="Low complexity" evidence="1">
    <location>
        <begin position="177"/>
        <end position="200"/>
    </location>
</feature>
<dbReference type="SMART" id="SM00321">
    <property type="entry name" value="WSC"/>
    <property type="match status" value="1"/>
</dbReference>
<dbReference type="EMBL" id="WNWS01000103">
    <property type="protein sequence ID" value="KAE9980483.1"/>
    <property type="molecule type" value="Genomic_DNA"/>
</dbReference>
<dbReference type="PROSITE" id="PS51212">
    <property type="entry name" value="WSC"/>
    <property type="match status" value="1"/>
</dbReference>
<feature type="chain" id="PRO_5034636807" description="WSC domain-containing protein" evidence="3">
    <location>
        <begin position="29"/>
        <end position="384"/>
    </location>
</feature>
<reference evidence="5 6" key="1">
    <citation type="submission" date="2018-12" db="EMBL/GenBank/DDBJ databases">
        <title>Venturia inaequalis Genome Resource.</title>
        <authorList>
            <person name="Lichtner F.J."/>
        </authorList>
    </citation>
    <scope>NUCLEOTIDE SEQUENCE [LARGE SCALE GENOMIC DNA]</scope>
    <source>
        <strain evidence="5 6">120213</strain>
    </source>
</reference>
<evidence type="ECO:0000256" key="2">
    <source>
        <dbReference type="SAM" id="Phobius"/>
    </source>
</evidence>
<keyword evidence="3" id="KW-0732">Signal</keyword>
<keyword evidence="2" id="KW-0812">Transmembrane</keyword>